<reference evidence="1 2" key="1">
    <citation type="journal article" date="2018" name="Aquat. Microb. Ecol.">
        <title>Gammaproteobacterial methanotrophs dominate.</title>
        <authorList>
            <person name="Rissanen A.J."/>
            <person name="Saarenheimo J."/>
            <person name="Tiirola M."/>
            <person name="Peura S."/>
            <person name="Aalto S.L."/>
            <person name="Karvinen A."/>
            <person name="Nykanen H."/>
        </authorList>
    </citation>
    <scope>NUCLEOTIDE SEQUENCE [LARGE SCALE GENOMIC DNA]</scope>
    <source>
        <strain evidence="1">AMbin10</strain>
    </source>
</reference>
<accession>A0A2W4RH59</accession>
<dbReference type="AlphaFoldDB" id="A0A2W4RH59"/>
<dbReference type="EMBL" id="QJPH01000192">
    <property type="protein sequence ID" value="PZN83162.1"/>
    <property type="molecule type" value="Genomic_DNA"/>
</dbReference>
<comment type="caution">
    <text evidence="1">The sequence shown here is derived from an EMBL/GenBank/DDBJ whole genome shotgun (WGS) entry which is preliminary data.</text>
</comment>
<protein>
    <submittedName>
        <fullName evidence="1">Uncharacterized protein</fullName>
    </submittedName>
</protein>
<proteinExistence type="predicted"/>
<dbReference type="Proteomes" id="UP000249396">
    <property type="component" value="Unassembled WGS sequence"/>
</dbReference>
<organism evidence="1 2">
    <name type="scientific">Candidatus Methylumidiphilus alinenensis</name>
    <dbReference type="NCBI Taxonomy" id="2202197"/>
    <lineage>
        <taxon>Bacteria</taxon>
        <taxon>Pseudomonadati</taxon>
        <taxon>Pseudomonadota</taxon>
        <taxon>Gammaproteobacteria</taxon>
        <taxon>Methylococcales</taxon>
        <taxon>Candidatus Methylumidiphilus</taxon>
    </lineage>
</organism>
<evidence type="ECO:0000313" key="2">
    <source>
        <dbReference type="Proteomes" id="UP000249396"/>
    </source>
</evidence>
<name>A0A2W4RH59_9GAMM</name>
<gene>
    <name evidence="1" type="ORF">DM484_05060</name>
</gene>
<sequence>MLGFFKSYDEEYLELYEYLTKEWEMKAEYAKPFLNAYKKDIGEKLFEGKKRMAILENSSDPEARLISIANSGQEYDFALVGQAYQAYMVDLRRGHHVGTPVEKTIWAILANRSDLVDTVDRALGKWIFEKYNEKFPGLFKEVFNF</sequence>
<evidence type="ECO:0000313" key="1">
    <source>
        <dbReference type="EMBL" id="PZN83162.1"/>
    </source>
</evidence>